<protein>
    <recommendedName>
        <fullName evidence="3">MG2 domain protein</fullName>
    </recommendedName>
</protein>
<proteinExistence type="predicted"/>
<reference evidence="1 2" key="1">
    <citation type="submission" date="2018-08" db="EMBL/GenBank/DDBJ databases">
        <title>A genome reference for cultivated species of the human gut microbiota.</title>
        <authorList>
            <person name="Zou Y."/>
            <person name="Xue W."/>
            <person name="Luo G."/>
        </authorList>
    </citation>
    <scope>NUCLEOTIDE SEQUENCE [LARGE SCALE GENOMIC DNA]</scope>
    <source>
        <strain evidence="1 2">AM16-50</strain>
    </source>
</reference>
<dbReference type="AlphaFoldDB" id="A0A3R6IW77"/>
<evidence type="ECO:0008006" key="3">
    <source>
        <dbReference type="Google" id="ProtNLM"/>
    </source>
</evidence>
<dbReference type="RefSeq" id="WP_122291321.1">
    <property type="nucleotide sequence ID" value="NZ_QRKC01000006.1"/>
</dbReference>
<gene>
    <name evidence="1" type="ORF">DW191_13480</name>
</gene>
<sequence length="866" mass="100574">MSLRKFIRRGIGLLGFLWFVSVYAYPIPDSIAVRLQGFVSTLEQFGKALPQEKVYLHFDNTGYYQGDQIWFQCYVVTSEFNRPTAWSKTLYVELLNPGGEIVSRQILPIRNGRCQGNFTLTHLPFYSGFYEVRAYTKYMLNFGEATVFSRIFPVFDKPDSEGDYTQKEICRHPGKYPQKREKTRKEKKLNLRFYPEGGTLIRDVPVRVAFEATDAFGNPVDVSGCILNKEKEVVSTFRTSHEGKGVFTYVADTEEVKAEVVWRDKKYRFSLPEAQEQGFAFSVDNLSIPDSLAITVQKNRFTVAQVLGMAVMSRGKLYDFCMLTVKRNLPFSFRLDKKNLPVGVSQLVLFDKAGQVLADRLVFVGKPDTLSLAVRTDKEQYLPYDSIGISFEVNDPQGQSAQTLLSVSVRDGREEVESRHSMLTDLLLMSEIKGYVRRPSWYFESDDTLHRRALDELLMVQGWRRYEWKHWAGVEPFELKYLPEQGIELHGQVVSMVRSKPRPDVQVTSFLTKRGEEDNPTDQNTSCFDVFTTDSSGRFSFISQVEGKWNLILSVSEKGKKKDHRIVLDRVFHPEPRRYPMAELQVHISGDEKVSLPDTQLNDTVFMQENMEQLFKAYEDSLRKLGMDEKIHRIDEVVVKAKKLDKAAEVYKTRTKSIAYYDVASEMDDIQDRNGFIGDDIHELMINMNSEFYREHSPGGQEYLFYKGRMVLFAINYERTYHNEMDYNKYRLLPLEAIKSVYISEDFGTICRYADPRFTPINIDKLYRCVVLIETYPEDQISVKGGKGVRKTWLEGYSEVKDFYQPDYRVLPKENDYRRTLYWNPALSTDEQGKAYIRFYNNSRCKYPRITVETLTEDGKIGVFRQ</sequence>
<evidence type="ECO:0000313" key="1">
    <source>
        <dbReference type="EMBL" id="RHH76170.1"/>
    </source>
</evidence>
<evidence type="ECO:0000313" key="2">
    <source>
        <dbReference type="Proteomes" id="UP000283732"/>
    </source>
</evidence>
<comment type="caution">
    <text evidence="1">The sequence shown here is derived from an EMBL/GenBank/DDBJ whole genome shotgun (WGS) entry which is preliminary data.</text>
</comment>
<dbReference type="EMBL" id="QRKC01000006">
    <property type="protein sequence ID" value="RHH76170.1"/>
    <property type="molecule type" value="Genomic_DNA"/>
</dbReference>
<name>A0A3R6IW77_9BACT</name>
<dbReference type="Proteomes" id="UP000283732">
    <property type="component" value="Unassembled WGS sequence"/>
</dbReference>
<accession>A0A3R6IW77</accession>
<organism evidence="1 2">
    <name type="scientific">Parabacteroides merdae</name>
    <dbReference type="NCBI Taxonomy" id="46503"/>
    <lineage>
        <taxon>Bacteria</taxon>
        <taxon>Pseudomonadati</taxon>
        <taxon>Bacteroidota</taxon>
        <taxon>Bacteroidia</taxon>
        <taxon>Bacteroidales</taxon>
        <taxon>Tannerellaceae</taxon>
        <taxon>Parabacteroides</taxon>
    </lineage>
</organism>